<proteinExistence type="predicted"/>
<dbReference type="Proteomes" id="UP000284403">
    <property type="component" value="Unassembled WGS sequence"/>
</dbReference>
<comment type="caution">
    <text evidence="1">The sequence shown here is derived from an EMBL/GenBank/DDBJ whole genome shotgun (WGS) entry which is preliminary data.</text>
</comment>
<sequence>MFRPLVHQGRLEGGQLLAVALLRGVVRFLGATLRLLGALPRVLKRHRRLSTSSACCARSCSRAASRVASCSPWRCSAVSCVSWAPRSASSARCRACSSATPEAFDLVCVLRPLVLQGRLEGGQLLAVALLRGVVRFLGTTLRLLGALPRVLKRPH</sequence>
<dbReference type="RefSeq" id="XP_029232512.1">
    <property type="nucleotide sequence ID" value="XM_029367439.1"/>
</dbReference>
<accession>A0A3R7LM01</accession>
<gene>
    <name evidence="1" type="ORF">Tco025E_00498</name>
</gene>
<protein>
    <submittedName>
        <fullName evidence="1">Uncharacterized protein</fullName>
    </submittedName>
</protein>
<keyword evidence="2" id="KW-1185">Reference proteome</keyword>
<dbReference type="EMBL" id="MKKU01000010">
    <property type="protein sequence ID" value="RNF27306.1"/>
    <property type="molecule type" value="Genomic_DNA"/>
</dbReference>
<evidence type="ECO:0000313" key="2">
    <source>
        <dbReference type="Proteomes" id="UP000284403"/>
    </source>
</evidence>
<reference evidence="1 2" key="1">
    <citation type="journal article" date="2018" name="BMC Genomics">
        <title>Genomic comparison of Trypanosoma conorhini and Trypanosoma rangeli to Trypanosoma cruzi strains of high and low virulence.</title>
        <authorList>
            <person name="Bradwell K.R."/>
            <person name="Koparde V.N."/>
            <person name="Matveyev A.V."/>
            <person name="Serrano M.G."/>
            <person name="Alves J.M."/>
            <person name="Parikh H."/>
            <person name="Huang B."/>
            <person name="Lee V."/>
            <person name="Espinosa-Alvarez O."/>
            <person name="Ortiz P.A."/>
            <person name="Costa-Martins A.G."/>
            <person name="Teixeira M.M."/>
            <person name="Buck G.A."/>
        </authorList>
    </citation>
    <scope>NUCLEOTIDE SEQUENCE [LARGE SCALE GENOMIC DNA]</scope>
    <source>
        <strain evidence="1 2">025E</strain>
    </source>
</reference>
<feature type="non-terminal residue" evidence="1">
    <location>
        <position position="155"/>
    </location>
</feature>
<evidence type="ECO:0000313" key="1">
    <source>
        <dbReference type="EMBL" id="RNF27306.1"/>
    </source>
</evidence>
<dbReference type="AlphaFoldDB" id="A0A3R7LM01"/>
<name>A0A3R7LM01_9TRYP</name>
<organism evidence="1 2">
    <name type="scientific">Trypanosoma conorhini</name>
    <dbReference type="NCBI Taxonomy" id="83891"/>
    <lineage>
        <taxon>Eukaryota</taxon>
        <taxon>Discoba</taxon>
        <taxon>Euglenozoa</taxon>
        <taxon>Kinetoplastea</taxon>
        <taxon>Metakinetoplastina</taxon>
        <taxon>Trypanosomatida</taxon>
        <taxon>Trypanosomatidae</taxon>
        <taxon>Trypanosoma</taxon>
    </lineage>
</organism>
<dbReference type="GeneID" id="40314109"/>